<dbReference type="GO" id="GO:0016987">
    <property type="term" value="F:sigma factor activity"/>
    <property type="evidence" value="ECO:0007669"/>
    <property type="project" value="UniProtKB-KW"/>
</dbReference>
<keyword evidence="8" id="KW-0804">Transcription</keyword>
<dbReference type="PROSITE" id="PS50044">
    <property type="entry name" value="SIGMA54_3"/>
    <property type="match status" value="1"/>
</dbReference>
<dbReference type="RefSeq" id="WP_159446179.1">
    <property type="nucleotide sequence ID" value="NZ_FUWG01000010.1"/>
</dbReference>
<gene>
    <name evidence="12" type="ORF">SAMN02745149_01468</name>
</gene>
<reference evidence="12 13" key="1">
    <citation type="submission" date="2017-02" db="EMBL/GenBank/DDBJ databases">
        <authorList>
            <person name="Peterson S.W."/>
        </authorList>
    </citation>
    <scope>NUCLEOTIDE SEQUENCE [LARGE SCALE GENOMIC DNA]</scope>
    <source>
        <strain evidence="12 13">ATCC BAA-908</strain>
    </source>
</reference>
<evidence type="ECO:0000259" key="11">
    <source>
        <dbReference type="Pfam" id="PF04963"/>
    </source>
</evidence>
<keyword evidence="2" id="KW-0240">DNA-directed RNA polymerase</keyword>
<dbReference type="GO" id="GO:0000428">
    <property type="term" value="C:DNA-directed RNA polymerase complex"/>
    <property type="evidence" value="ECO:0007669"/>
    <property type="project" value="UniProtKB-KW"/>
</dbReference>
<feature type="region of interest" description="Disordered" evidence="9">
    <location>
        <begin position="438"/>
        <end position="458"/>
    </location>
</feature>
<evidence type="ECO:0000256" key="2">
    <source>
        <dbReference type="ARBA" id="ARBA00022478"/>
    </source>
</evidence>
<evidence type="ECO:0000256" key="9">
    <source>
        <dbReference type="SAM" id="MobiDB-lite"/>
    </source>
</evidence>
<protein>
    <submittedName>
        <fullName evidence="12">RNA polymerase, sigma 54 subunit, RpoN/SigL</fullName>
    </submittedName>
</protein>
<evidence type="ECO:0000256" key="8">
    <source>
        <dbReference type="ARBA" id="ARBA00023163"/>
    </source>
</evidence>
<dbReference type="AlphaFoldDB" id="A0A1T4L5S1"/>
<name>A0A1T4L5S1_TREPO</name>
<keyword evidence="7" id="KW-0238">DNA-binding</keyword>
<evidence type="ECO:0000259" key="10">
    <source>
        <dbReference type="Pfam" id="PF04552"/>
    </source>
</evidence>
<dbReference type="GO" id="GO:0006352">
    <property type="term" value="P:DNA-templated transcription initiation"/>
    <property type="evidence" value="ECO:0007669"/>
    <property type="project" value="InterPro"/>
</dbReference>
<sequence length="518" mass="58407">MSEVGLSQTQRTSQIQTQLMSQKQILALKLIGMGSQELRDEIIRQAEENPAIEIISDPFAEGALSVRKKNAPAQKIRTGSAGAAGQVESDTFQQMIESSPDERETLQEHLLHQLNMVTISKKQYDLCEKIICSLDSNGFYLLAPDSLTDRNDPEQDKQFLDDCISIIRHFDPVGICCQNVTESLEIQARQKKNVSSLTLFILHGHLDFITPPSAEKAHKKITSWLDSQKALSFQTEKIPFSRKELSVKSIEDSIRCIQSLDPFPARNFGTQTTAHFIRPDVYVTRENGNLEKEDKDAGLVMDSENTYFKITGAGDTVPVVRIAPDFSEKSADEASPGSEEKRFIVSQQKAAQSFLDTLDFRQQVIIRSCSFLVSCQKDFFRNGPGHLHPLTQRQFAALLGIHESSVSRMADSKYIRCSWGTFPVKYFFVNAVQKQAAETENNKEKTKSSVKNKGAETQVSSDAVKHEIELILKEQKPEEKRLSDQKIADMLLEKGYKIARRTVAKYRSQLNIESSYNR</sequence>
<evidence type="ECO:0000256" key="7">
    <source>
        <dbReference type="ARBA" id="ARBA00023125"/>
    </source>
</evidence>
<keyword evidence="13" id="KW-1185">Reference proteome</keyword>
<dbReference type="GO" id="GO:0001216">
    <property type="term" value="F:DNA-binding transcription activator activity"/>
    <property type="evidence" value="ECO:0007669"/>
    <property type="project" value="InterPro"/>
</dbReference>
<keyword evidence="6" id="KW-0731">Sigma factor</keyword>
<dbReference type="PROSITE" id="PS00718">
    <property type="entry name" value="SIGMA54_2"/>
    <property type="match status" value="1"/>
</dbReference>
<dbReference type="PIRSF" id="PIRSF000774">
    <property type="entry name" value="RpoN"/>
    <property type="match status" value="1"/>
</dbReference>
<evidence type="ECO:0000313" key="12">
    <source>
        <dbReference type="EMBL" id="SJZ50075.1"/>
    </source>
</evidence>
<dbReference type="InterPro" id="IPR038709">
    <property type="entry name" value="RpoN_core-bd_sf"/>
</dbReference>
<evidence type="ECO:0000256" key="3">
    <source>
        <dbReference type="ARBA" id="ARBA00022679"/>
    </source>
</evidence>
<evidence type="ECO:0000256" key="6">
    <source>
        <dbReference type="ARBA" id="ARBA00023082"/>
    </source>
</evidence>
<dbReference type="GO" id="GO:0016779">
    <property type="term" value="F:nucleotidyltransferase activity"/>
    <property type="evidence" value="ECO:0007669"/>
    <property type="project" value="UniProtKB-KW"/>
</dbReference>
<evidence type="ECO:0000256" key="1">
    <source>
        <dbReference type="ARBA" id="ARBA00008798"/>
    </source>
</evidence>
<feature type="compositionally biased region" description="Polar residues" evidence="9">
    <location>
        <begin position="449"/>
        <end position="458"/>
    </location>
</feature>
<dbReference type="Gene3D" id="1.10.10.1330">
    <property type="entry name" value="RNA polymerase sigma-54 factor, core-binding domain"/>
    <property type="match status" value="1"/>
</dbReference>
<evidence type="ECO:0000256" key="5">
    <source>
        <dbReference type="ARBA" id="ARBA00023015"/>
    </source>
</evidence>
<dbReference type="Pfam" id="PF00309">
    <property type="entry name" value="Sigma54_AID"/>
    <property type="match status" value="1"/>
</dbReference>
<evidence type="ECO:0000313" key="13">
    <source>
        <dbReference type="Proteomes" id="UP000190423"/>
    </source>
</evidence>
<dbReference type="NCBIfam" id="TIGR02395">
    <property type="entry name" value="rpoN_sigma"/>
    <property type="match status" value="1"/>
</dbReference>
<keyword evidence="4" id="KW-0548">Nucleotidyltransferase</keyword>
<dbReference type="GeneID" id="78317525"/>
<dbReference type="PANTHER" id="PTHR32248:SF4">
    <property type="entry name" value="RNA POLYMERASE SIGMA-54 FACTOR"/>
    <property type="match status" value="1"/>
</dbReference>
<dbReference type="InterPro" id="IPR007634">
    <property type="entry name" value="RNA_pol_sigma_54_DNA-bd"/>
</dbReference>
<dbReference type="InterPro" id="IPR000394">
    <property type="entry name" value="RNA_pol_sigma_54"/>
</dbReference>
<comment type="similarity">
    <text evidence="1">Belongs to the sigma-54 factor family.</text>
</comment>
<feature type="domain" description="RNA polymerase sigma factor 54 DNA-binding" evidence="10">
    <location>
        <begin position="343"/>
        <end position="451"/>
    </location>
</feature>
<keyword evidence="5" id="KW-0805">Transcription regulation</keyword>
<dbReference type="Gene3D" id="1.10.10.60">
    <property type="entry name" value="Homeodomain-like"/>
    <property type="match status" value="1"/>
</dbReference>
<dbReference type="GO" id="GO:0003677">
    <property type="term" value="F:DNA binding"/>
    <property type="evidence" value="ECO:0007669"/>
    <property type="project" value="UniProtKB-KW"/>
</dbReference>
<dbReference type="Proteomes" id="UP000190423">
    <property type="component" value="Unassembled WGS sequence"/>
</dbReference>
<dbReference type="PANTHER" id="PTHR32248">
    <property type="entry name" value="RNA POLYMERASE SIGMA-54 FACTOR"/>
    <property type="match status" value="1"/>
</dbReference>
<proteinExistence type="inferred from homology"/>
<organism evidence="12 13">
    <name type="scientific">Treponema porcinum</name>
    <dbReference type="NCBI Taxonomy" id="261392"/>
    <lineage>
        <taxon>Bacteria</taxon>
        <taxon>Pseudomonadati</taxon>
        <taxon>Spirochaetota</taxon>
        <taxon>Spirochaetia</taxon>
        <taxon>Spirochaetales</taxon>
        <taxon>Treponemataceae</taxon>
        <taxon>Treponema</taxon>
    </lineage>
</organism>
<accession>A0A1T4L5S1</accession>
<feature type="domain" description="RNA polymerase sigma factor 54 core-binding" evidence="11">
    <location>
        <begin position="97"/>
        <end position="291"/>
    </location>
</feature>
<evidence type="ECO:0000256" key="4">
    <source>
        <dbReference type="ARBA" id="ARBA00022695"/>
    </source>
</evidence>
<keyword evidence="3" id="KW-0808">Transferase</keyword>
<dbReference type="Pfam" id="PF04963">
    <property type="entry name" value="Sigma54_CBD"/>
    <property type="match status" value="1"/>
</dbReference>
<dbReference type="InterPro" id="IPR007046">
    <property type="entry name" value="RNA_pol_sigma_54_core-bd"/>
</dbReference>
<dbReference type="OrthoDB" id="9814402at2"/>
<dbReference type="STRING" id="261392.SAMN02745149_01468"/>
<dbReference type="Pfam" id="PF04552">
    <property type="entry name" value="Sigma54_DBD"/>
    <property type="match status" value="1"/>
</dbReference>
<dbReference type="EMBL" id="FUWG01000010">
    <property type="protein sequence ID" value="SJZ50075.1"/>
    <property type="molecule type" value="Genomic_DNA"/>
</dbReference>